<dbReference type="Pfam" id="PF11495">
    <property type="entry name" value="Regulator_TrmB"/>
    <property type="match status" value="1"/>
</dbReference>
<protein>
    <submittedName>
        <fullName evidence="2">TrmB family transcriptional regulator sugar-binding domain-containing protein</fullName>
    </submittedName>
</protein>
<dbReference type="SUPFAM" id="SSF159071">
    <property type="entry name" value="TrmB C-terminal domain-like"/>
    <property type="match status" value="1"/>
</dbReference>
<organism evidence="2 3">
    <name type="scientific">Halomarina halobia</name>
    <dbReference type="NCBI Taxonomy" id="3033386"/>
    <lineage>
        <taxon>Archaea</taxon>
        <taxon>Methanobacteriati</taxon>
        <taxon>Methanobacteriota</taxon>
        <taxon>Stenosarchaea group</taxon>
        <taxon>Halobacteria</taxon>
        <taxon>Halobacteriales</taxon>
        <taxon>Natronomonadaceae</taxon>
        <taxon>Halomarina</taxon>
    </lineage>
</organism>
<feature type="non-terminal residue" evidence="2">
    <location>
        <position position="1"/>
    </location>
</feature>
<reference evidence="2 3" key="1">
    <citation type="journal article" date="2019" name="Int. J. Syst. Evol. Microbiol.">
        <title>The Global Catalogue of Microorganisms (GCM) 10K type strain sequencing project: providing services to taxonomists for standard genome sequencing and annotation.</title>
        <authorList>
            <consortium name="The Broad Institute Genomics Platform"/>
            <consortium name="The Broad Institute Genome Sequencing Center for Infectious Disease"/>
            <person name="Wu L."/>
            <person name="Ma J."/>
        </authorList>
    </citation>
    <scope>NUCLEOTIDE SEQUENCE [LARGE SCALE GENOMIC DNA]</scope>
    <source>
        <strain evidence="2 3">PSR21</strain>
    </source>
</reference>
<proteinExistence type="predicted"/>
<dbReference type="Proteomes" id="UP001596547">
    <property type="component" value="Unassembled WGS sequence"/>
</dbReference>
<gene>
    <name evidence="2" type="ORF">ACFQPE_09660</name>
</gene>
<dbReference type="AlphaFoldDB" id="A0ABD6A917"/>
<keyword evidence="3" id="KW-1185">Reference proteome</keyword>
<dbReference type="InterPro" id="IPR021586">
    <property type="entry name" value="Tscrpt_reg_TrmB_C"/>
</dbReference>
<dbReference type="RefSeq" id="WP_379794171.1">
    <property type="nucleotide sequence ID" value="NZ_JBHTBF010000002.1"/>
</dbReference>
<evidence type="ECO:0000313" key="2">
    <source>
        <dbReference type="EMBL" id="MFC7317059.1"/>
    </source>
</evidence>
<feature type="domain" description="Transcription regulator TrmB C-terminal" evidence="1">
    <location>
        <begin position="38"/>
        <end position="62"/>
    </location>
</feature>
<comment type="caution">
    <text evidence="2">The sequence shown here is derived from an EMBL/GenBank/DDBJ whole genome shotgun (WGS) entry which is preliminary data.</text>
</comment>
<accession>A0ABD6A917</accession>
<evidence type="ECO:0000259" key="1">
    <source>
        <dbReference type="Pfam" id="PF11495"/>
    </source>
</evidence>
<sequence>TDVLVAEGVPEGDVPMRDLVGQAAIVVESEGRDGGGIDQGTYTIGGWGAILEDVEAERVTVTSIDLN</sequence>
<name>A0ABD6A917_9EURY</name>
<dbReference type="EMBL" id="JBHTBF010000002">
    <property type="protein sequence ID" value="MFC7317059.1"/>
    <property type="molecule type" value="Genomic_DNA"/>
</dbReference>
<evidence type="ECO:0000313" key="3">
    <source>
        <dbReference type="Proteomes" id="UP001596547"/>
    </source>
</evidence>